<feature type="domain" description="Endoribonuclease YicC-like N-terminal" evidence="6">
    <location>
        <begin position="4"/>
        <end position="154"/>
    </location>
</feature>
<dbReference type="InterPro" id="IPR013551">
    <property type="entry name" value="YicC-like_C"/>
</dbReference>
<name>C6X829_METGS</name>
<evidence type="ECO:0000259" key="7">
    <source>
        <dbReference type="Pfam" id="PF08340"/>
    </source>
</evidence>
<dbReference type="InterPro" id="IPR005229">
    <property type="entry name" value="YicC/YloC-like"/>
</dbReference>
<dbReference type="GO" id="GO:0016787">
    <property type="term" value="F:hydrolase activity"/>
    <property type="evidence" value="ECO:0007669"/>
    <property type="project" value="UniProtKB-KW"/>
</dbReference>
<dbReference type="HOGENOM" id="CLU_076609_2_0_4"/>
<dbReference type="Pfam" id="PF08340">
    <property type="entry name" value="YicC-like_C"/>
    <property type="match status" value="1"/>
</dbReference>
<dbReference type="Pfam" id="PF03755">
    <property type="entry name" value="YicC-like_N"/>
    <property type="match status" value="1"/>
</dbReference>
<reference evidence="8 9" key="2">
    <citation type="journal article" date="2011" name="J. Bacteriol.">
        <title>Genomes of three methylotrophs from a single niche uncover genetic and metabolic divergence of Methylophilaceae.</title>
        <authorList>
            <person name="Lapidus A."/>
            <person name="Clum A."/>
            <person name="Labutti K."/>
            <person name="Kaluzhnaya M.G."/>
            <person name="Lim S."/>
            <person name="Beck D.A."/>
            <person name="Glavina Del Rio T."/>
            <person name="Nolan M."/>
            <person name="Mavromatis K."/>
            <person name="Huntemann M."/>
            <person name="Lucas S."/>
            <person name="Lidstrom M.E."/>
            <person name="Ivanova N."/>
            <person name="Chistoserdova L."/>
        </authorList>
    </citation>
    <scope>NUCLEOTIDE SEQUENCE [LARGE SCALE GENOMIC DNA]</scope>
    <source>
        <strain evidence="8 9">SIP3-4</strain>
    </source>
</reference>
<accession>C6X829</accession>
<evidence type="ECO:0000256" key="3">
    <source>
        <dbReference type="ARBA" id="ARBA00022759"/>
    </source>
</evidence>
<dbReference type="GO" id="GO:0004521">
    <property type="term" value="F:RNA endonuclease activity"/>
    <property type="evidence" value="ECO:0007669"/>
    <property type="project" value="InterPro"/>
</dbReference>
<evidence type="ECO:0000256" key="1">
    <source>
        <dbReference type="ARBA" id="ARBA00001968"/>
    </source>
</evidence>
<evidence type="ECO:0000256" key="4">
    <source>
        <dbReference type="ARBA" id="ARBA00022801"/>
    </source>
</evidence>
<feature type="domain" description="Endoribonuclease YicC-like C-terminal" evidence="7">
    <location>
        <begin position="175"/>
        <end position="288"/>
    </location>
</feature>
<evidence type="ECO:0000256" key="5">
    <source>
        <dbReference type="ARBA" id="ARBA00035648"/>
    </source>
</evidence>
<dbReference type="NCBIfam" id="TIGR00255">
    <property type="entry name" value="YicC/YloC family endoribonuclease"/>
    <property type="match status" value="1"/>
</dbReference>
<dbReference type="AlphaFoldDB" id="C6X829"/>
<evidence type="ECO:0000313" key="9">
    <source>
        <dbReference type="Proteomes" id="UP000002743"/>
    </source>
</evidence>
<keyword evidence="4" id="KW-0378">Hydrolase</keyword>
<evidence type="ECO:0008006" key="10">
    <source>
        <dbReference type="Google" id="ProtNLM"/>
    </source>
</evidence>
<keyword evidence="9" id="KW-1185">Reference proteome</keyword>
<dbReference type="EMBL" id="CP001674">
    <property type="protein sequence ID" value="ACT49299.1"/>
    <property type="molecule type" value="Genomic_DNA"/>
</dbReference>
<organism evidence="8 9">
    <name type="scientific">Methylovorus glucosotrophus (strain SIP3-4)</name>
    <dbReference type="NCBI Taxonomy" id="582744"/>
    <lineage>
        <taxon>Bacteria</taxon>
        <taxon>Pseudomonadati</taxon>
        <taxon>Pseudomonadota</taxon>
        <taxon>Betaproteobacteria</taxon>
        <taxon>Nitrosomonadales</taxon>
        <taxon>Methylophilaceae</taxon>
        <taxon>Methylovorus</taxon>
    </lineage>
</organism>
<dbReference type="KEGG" id="mei:Msip34_0050"/>
<dbReference type="Proteomes" id="UP000002743">
    <property type="component" value="Chromosome"/>
</dbReference>
<gene>
    <name evidence="8" type="ordered locus">Msip34_0050</name>
</gene>
<evidence type="ECO:0000259" key="6">
    <source>
        <dbReference type="Pfam" id="PF03755"/>
    </source>
</evidence>
<reference evidence="9" key="1">
    <citation type="submission" date="2009-07" db="EMBL/GenBank/DDBJ databases">
        <title>Complete sequence of chromosome of Methylovorus sp. SIP3-4.</title>
        <authorList>
            <person name="Lucas S."/>
            <person name="Copeland A."/>
            <person name="Lapidus A."/>
            <person name="Glavina del Rio T."/>
            <person name="Tice H."/>
            <person name="Bruce D."/>
            <person name="Goodwin L."/>
            <person name="Pitluck S."/>
            <person name="Clum A."/>
            <person name="Larimer F."/>
            <person name="Land M."/>
            <person name="Hauser L."/>
            <person name="Kyrpides N."/>
            <person name="Mikhailova N."/>
            <person name="Kayluzhnaya M."/>
            <person name="Chistoserdova L."/>
        </authorList>
    </citation>
    <scope>NUCLEOTIDE SEQUENCE [LARGE SCALE GENOMIC DNA]</scope>
    <source>
        <strain evidence="9">SIP3-4</strain>
    </source>
</reference>
<comment type="similarity">
    <text evidence="5">Belongs to the YicC/YloC family.</text>
</comment>
<dbReference type="eggNOG" id="COG1561">
    <property type="taxonomic scope" value="Bacteria"/>
</dbReference>
<evidence type="ECO:0000313" key="8">
    <source>
        <dbReference type="EMBL" id="ACT49299.1"/>
    </source>
</evidence>
<dbReference type="OrthoDB" id="9771229at2"/>
<dbReference type="PANTHER" id="PTHR30636:SF3">
    <property type="entry name" value="UPF0701 PROTEIN YICC"/>
    <property type="match status" value="1"/>
</dbReference>
<protein>
    <recommendedName>
        <fullName evidence="10">YicC domain protein</fullName>
    </recommendedName>
</protein>
<dbReference type="RefSeq" id="WP_015829094.1">
    <property type="nucleotide sequence ID" value="NC_012969.1"/>
</dbReference>
<dbReference type="STRING" id="582744.Msip34_0050"/>
<proteinExistence type="inferred from homology"/>
<keyword evidence="2" id="KW-0540">Nuclease</keyword>
<dbReference type="PANTHER" id="PTHR30636">
    <property type="entry name" value="UPF0701 PROTEIN YICC"/>
    <property type="match status" value="1"/>
</dbReference>
<keyword evidence="3" id="KW-0255">Endonuclease</keyword>
<evidence type="ECO:0000256" key="2">
    <source>
        <dbReference type="ARBA" id="ARBA00022722"/>
    </source>
</evidence>
<dbReference type="InterPro" id="IPR013527">
    <property type="entry name" value="YicC-like_N"/>
</dbReference>
<sequence length="288" mass="32114">MTFSMTGFASLEREVSGGTLIIELRSVNHRYLELHMKLDDSLRSFEPMARELIAAHLGRGKVECRMSLMRSQDAAKKAELDVSIVQQLAKLSADVQLHMPASAPLTVADILRWPGVVMSDGIDTAALGDQVRAILEQVLQDMSAARAREGAKLAAVIHERLAEMEREVAQVKPLLPLQVKAYQERLVAKLQEALKSVDEERLRQELVLFAQRVDVDEELTRLTAHIEEVKRILGAKGAAGKRLDFLMQELNREANTLGSKSVSTEVSQTAMALKVLIEQMREQIQNIE</sequence>
<comment type="cofactor">
    <cofactor evidence="1">
        <name>a divalent metal cation</name>
        <dbReference type="ChEBI" id="CHEBI:60240"/>
    </cofactor>
</comment>